<name>A0A5M9K5L2_MONFR</name>
<protein>
    <submittedName>
        <fullName evidence="1">Uncharacterized protein</fullName>
    </submittedName>
</protein>
<accession>A0A5M9K5L2</accession>
<dbReference type="EMBL" id="VICG01000001">
    <property type="protein sequence ID" value="KAA8577114.1"/>
    <property type="molecule type" value="Genomic_DNA"/>
</dbReference>
<evidence type="ECO:0000313" key="2">
    <source>
        <dbReference type="Proteomes" id="UP000322873"/>
    </source>
</evidence>
<evidence type="ECO:0000313" key="1">
    <source>
        <dbReference type="EMBL" id="KAA8577114.1"/>
    </source>
</evidence>
<dbReference type="Proteomes" id="UP000322873">
    <property type="component" value="Unassembled WGS sequence"/>
</dbReference>
<keyword evidence="2" id="KW-1185">Reference proteome</keyword>
<gene>
    <name evidence="1" type="ORF">EYC84_007117</name>
</gene>
<dbReference type="AlphaFoldDB" id="A0A5M9K5L2"/>
<organism evidence="1 2">
    <name type="scientific">Monilinia fructicola</name>
    <name type="common">Brown rot fungus</name>
    <name type="synonym">Ciboria fructicola</name>
    <dbReference type="NCBI Taxonomy" id="38448"/>
    <lineage>
        <taxon>Eukaryota</taxon>
        <taxon>Fungi</taxon>
        <taxon>Dikarya</taxon>
        <taxon>Ascomycota</taxon>
        <taxon>Pezizomycotina</taxon>
        <taxon>Leotiomycetes</taxon>
        <taxon>Helotiales</taxon>
        <taxon>Sclerotiniaceae</taxon>
        <taxon>Monilinia</taxon>
    </lineage>
</organism>
<sequence>MGNKMWRCPFPPKYTYVVGNASYPYPYTTSLKRTYPHKRPKLLGISTPIILSLAKKSAMKSPPRASKMHVLSCIYRSRKPKSSLSLEEAR</sequence>
<reference evidence="1 2" key="1">
    <citation type="submission" date="2019-06" db="EMBL/GenBank/DDBJ databases">
        <title>Genome Sequence of the Brown Rot Fungal Pathogen Monilinia fructicola.</title>
        <authorList>
            <person name="De Miccolis Angelini R.M."/>
            <person name="Landi L."/>
            <person name="Abate D."/>
            <person name="Pollastro S."/>
            <person name="Romanazzi G."/>
            <person name="Faretra F."/>
        </authorList>
    </citation>
    <scope>NUCLEOTIDE SEQUENCE [LARGE SCALE GENOMIC DNA]</scope>
    <source>
        <strain evidence="1 2">Mfrc123</strain>
    </source>
</reference>
<comment type="caution">
    <text evidence="1">The sequence shown here is derived from an EMBL/GenBank/DDBJ whole genome shotgun (WGS) entry which is preliminary data.</text>
</comment>
<proteinExistence type="predicted"/>